<comment type="subcellular location">
    <subcellularLocation>
        <location evidence="1">Membrane</location>
        <topology evidence="1">Single-pass membrane protein</topology>
    </subcellularLocation>
</comment>
<feature type="region of interest" description="Disordered" evidence="5">
    <location>
        <begin position="250"/>
        <end position="346"/>
    </location>
</feature>
<dbReference type="OrthoDB" id="5215637at2759"/>
<keyword evidence="2 6" id="KW-0812">Transmembrane</keyword>
<accession>A0A9P4QBD1</accession>
<evidence type="ECO:0000256" key="5">
    <source>
        <dbReference type="SAM" id="MobiDB-lite"/>
    </source>
</evidence>
<evidence type="ECO:0000256" key="6">
    <source>
        <dbReference type="SAM" id="Phobius"/>
    </source>
</evidence>
<evidence type="ECO:0000313" key="8">
    <source>
        <dbReference type="EMBL" id="KAF2724067.1"/>
    </source>
</evidence>
<evidence type="ECO:0000256" key="4">
    <source>
        <dbReference type="ARBA" id="ARBA00023136"/>
    </source>
</evidence>
<evidence type="ECO:0000313" key="9">
    <source>
        <dbReference type="Proteomes" id="UP000799441"/>
    </source>
</evidence>
<dbReference type="AlphaFoldDB" id="A0A9P4QBD1"/>
<feature type="compositionally biased region" description="Polar residues" evidence="5">
    <location>
        <begin position="288"/>
        <end position="310"/>
    </location>
</feature>
<evidence type="ECO:0000256" key="2">
    <source>
        <dbReference type="ARBA" id="ARBA00022692"/>
    </source>
</evidence>
<dbReference type="GO" id="GO:0071944">
    <property type="term" value="C:cell periphery"/>
    <property type="evidence" value="ECO:0007669"/>
    <property type="project" value="UniProtKB-ARBA"/>
</dbReference>
<name>A0A9P4QBD1_9PEZI</name>
<feature type="region of interest" description="Disordered" evidence="5">
    <location>
        <begin position="169"/>
        <end position="214"/>
    </location>
</feature>
<organism evidence="8 9">
    <name type="scientific">Polychaeton citri CBS 116435</name>
    <dbReference type="NCBI Taxonomy" id="1314669"/>
    <lineage>
        <taxon>Eukaryota</taxon>
        <taxon>Fungi</taxon>
        <taxon>Dikarya</taxon>
        <taxon>Ascomycota</taxon>
        <taxon>Pezizomycotina</taxon>
        <taxon>Dothideomycetes</taxon>
        <taxon>Dothideomycetidae</taxon>
        <taxon>Capnodiales</taxon>
        <taxon>Capnodiaceae</taxon>
        <taxon>Polychaeton</taxon>
    </lineage>
</organism>
<reference evidence="8" key="1">
    <citation type="journal article" date="2020" name="Stud. Mycol.">
        <title>101 Dothideomycetes genomes: a test case for predicting lifestyles and emergence of pathogens.</title>
        <authorList>
            <person name="Haridas S."/>
            <person name="Albert R."/>
            <person name="Binder M."/>
            <person name="Bloem J."/>
            <person name="Labutti K."/>
            <person name="Salamov A."/>
            <person name="Andreopoulos B."/>
            <person name="Baker S."/>
            <person name="Barry K."/>
            <person name="Bills G."/>
            <person name="Bluhm B."/>
            <person name="Cannon C."/>
            <person name="Castanera R."/>
            <person name="Culley D."/>
            <person name="Daum C."/>
            <person name="Ezra D."/>
            <person name="Gonzalez J."/>
            <person name="Henrissat B."/>
            <person name="Kuo A."/>
            <person name="Liang C."/>
            <person name="Lipzen A."/>
            <person name="Lutzoni F."/>
            <person name="Magnuson J."/>
            <person name="Mondo S."/>
            <person name="Nolan M."/>
            <person name="Ohm R."/>
            <person name="Pangilinan J."/>
            <person name="Park H.-J."/>
            <person name="Ramirez L."/>
            <person name="Alfaro M."/>
            <person name="Sun H."/>
            <person name="Tritt A."/>
            <person name="Yoshinaga Y."/>
            <person name="Zwiers L.-H."/>
            <person name="Turgeon B."/>
            <person name="Goodwin S."/>
            <person name="Spatafora J."/>
            <person name="Crous P."/>
            <person name="Grigoriev I."/>
        </authorList>
    </citation>
    <scope>NUCLEOTIDE SEQUENCE</scope>
    <source>
        <strain evidence="8">CBS 116435</strain>
    </source>
</reference>
<feature type="compositionally biased region" description="Low complexity" evidence="5">
    <location>
        <begin position="169"/>
        <end position="187"/>
    </location>
</feature>
<evidence type="ECO:0000256" key="3">
    <source>
        <dbReference type="ARBA" id="ARBA00022989"/>
    </source>
</evidence>
<keyword evidence="7" id="KW-0732">Signal</keyword>
<dbReference type="EMBL" id="MU003773">
    <property type="protein sequence ID" value="KAF2724067.1"/>
    <property type="molecule type" value="Genomic_DNA"/>
</dbReference>
<dbReference type="Proteomes" id="UP000799441">
    <property type="component" value="Unassembled WGS sequence"/>
</dbReference>
<feature type="transmembrane region" description="Helical" evidence="6">
    <location>
        <begin position="219"/>
        <end position="241"/>
    </location>
</feature>
<keyword evidence="9" id="KW-1185">Reference proteome</keyword>
<gene>
    <name evidence="8" type="ORF">K431DRAFT_344202</name>
</gene>
<keyword evidence="4 6" id="KW-0472">Membrane</keyword>
<dbReference type="GO" id="GO:0016020">
    <property type="term" value="C:membrane"/>
    <property type="evidence" value="ECO:0007669"/>
    <property type="project" value="UniProtKB-SubCell"/>
</dbReference>
<feature type="compositionally biased region" description="Polar residues" evidence="5">
    <location>
        <begin position="196"/>
        <end position="205"/>
    </location>
</feature>
<feature type="signal peptide" evidence="7">
    <location>
        <begin position="1"/>
        <end position="24"/>
    </location>
</feature>
<feature type="compositionally biased region" description="Basic and acidic residues" evidence="5">
    <location>
        <begin position="315"/>
        <end position="329"/>
    </location>
</feature>
<evidence type="ECO:0000256" key="1">
    <source>
        <dbReference type="ARBA" id="ARBA00004167"/>
    </source>
</evidence>
<sequence>MTTTHSSLWWQITAILCLASLGQSLCYYPNGTEASGFIPIDGDAEVSACCSPYDLFTNIGLCKSPFDGGNNWYWRNTCTDRSWNSSSCPQYCVDTDFDPRYANSDWPLIACSETAFCCAYNAEDVESTDEACCTDESRVLDIGPAKRVGGKIESTSLFPATATTSVFATSSTSQSSSRSASNTPSTTISTGLAGATSASGRTNSPAPSPARGLSSGAKAGISIGVAFGALLLIVAACTLLLRKRRRTHGRAAKQLSHNQQQHGRSDCQMGPSWPTDNKRSPMVHIHSAYSNDLTNRENTGGYYSSHQDSSPAGAENREYPSELDTERPPAEVPAGDALHNRRELPA</sequence>
<proteinExistence type="predicted"/>
<keyword evidence="3 6" id="KW-1133">Transmembrane helix</keyword>
<dbReference type="PANTHER" id="PTHR15549">
    <property type="entry name" value="PAIRED IMMUNOGLOBULIN-LIKE TYPE 2 RECEPTOR"/>
    <property type="match status" value="1"/>
</dbReference>
<feature type="chain" id="PRO_5040294846" evidence="7">
    <location>
        <begin position="25"/>
        <end position="346"/>
    </location>
</feature>
<protein>
    <submittedName>
        <fullName evidence="8">Uncharacterized protein</fullName>
    </submittedName>
</protein>
<comment type="caution">
    <text evidence="8">The sequence shown here is derived from an EMBL/GenBank/DDBJ whole genome shotgun (WGS) entry which is preliminary data.</text>
</comment>
<dbReference type="PANTHER" id="PTHR15549:SF33">
    <property type="entry name" value="MEMBRANE PROTEIN WSC4, PUTATIVE (AFU_ORTHOLOGUE AFUA_5G09020)-RELATED"/>
    <property type="match status" value="1"/>
</dbReference>
<dbReference type="InterPro" id="IPR051694">
    <property type="entry name" value="Immunoregulatory_rcpt-like"/>
</dbReference>
<evidence type="ECO:0000256" key="7">
    <source>
        <dbReference type="SAM" id="SignalP"/>
    </source>
</evidence>